<comment type="similarity">
    <text evidence="1 6">Belongs to the PdaD family.</text>
</comment>
<feature type="chain" id="PRO_5040554812" description="Pyruvoyl-dependent arginine decarboxylase subunit alpha" evidence="6">
    <location>
        <begin position="42"/>
        <end position="160"/>
    </location>
</feature>
<sequence>MYVPSEVFFVSGVGRHTARVASFEHALRDAGIEPYNLVTVSSIFPPDTDKVEPHEGVEALEAGQVVHAVLGRETATDGEPRAAVGVAHPDGDGHGYFVEGDGVTGDEAETLAREMVETSETTGDVARSFNVEASATADGDGYVTAVAVAVLVPPQPITDA</sequence>
<dbReference type="Gene3D" id="3.50.20.10">
    <property type="entry name" value="Pyruvoyl-Dependent Histidine Decarboxylase, subunit B"/>
    <property type="match status" value="1"/>
</dbReference>
<dbReference type="Proteomes" id="UP001149411">
    <property type="component" value="Unassembled WGS sequence"/>
</dbReference>
<evidence type="ECO:0000313" key="8">
    <source>
        <dbReference type="Proteomes" id="UP001149411"/>
    </source>
</evidence>
<dbReference type="InterPro" id="IPR002724">
    <property type="entry name" value="Pyruvoyl-dep_arg_deCO2ase"/>
</dbReference>
<feature type="modified residue" description="Pyruvic acid (Ser)" evidence="6">
    <location>
        <position position="42"/>
    </location>
</feature>
<gene>
    <name evidence="6" type="primary">pdaD</name>
    <name evidence="7" type="ORF">EGH25_05065</name>
</gene>
<feature type="site" description="Cleavage (non-hydrolytic)" evidence="6">
    <location>
        <begin position="41"/>
        <end position="42"/>
    </location>
</feature>
<dbReference type="SFLD" id="SFLDS00055">
    <property type="entry name" value="Pyruvoyl-Dependent_Histidine/A"/>
    <property type="match status" value="1"/>
</dbReference>
<evidence type="ECO:0000256" key="4">
    <source>
        <dbReference type="ARBA" id="ARBA00023317"/>
    </source>
</evidence>
<evidence type="ECO:0000256" key="2">
    <source>
        <dbReference type="ARBA" id="ARBA00022793"/>
    </source>
</evidence>
<comment type="catalytic activity">
    <reaction evidence="5 6">
        <text>L-arginine + H(+) = agmatine + CO2</text>
        <dbReference type="Rhea" id="RHEA:17641"/>
        <dbReference type="ChEBI" id="CHEBI:15378"/>
        <dbReference type="ChEBI" id="CHEBI:16526"/>
        <dbReference type="ChEBI" id="CHEBI:32682"/>
        <dbReference type="ChEBI" id="CHEBI:58145"/>
        <dbReference type="EC" id="4.1.1.19"/>
    </reaction>
</comment>
<dbReference type="SFLD" id="SFLDG01170">
    <property type="entry name" value="Pyruvoyl-dependent_arginine_de"/>
    <property type="match status" value="1"/>
</dbReference>
<dbReference type="PANTHER" id="PTHR40438">
    <property type="entry name" value="PYRUVOYL-DEPENDENT ARGININE DECARBOXYLASE"/>
    <property type="match status" value="1"/>
</dbReference>
<name>A0A9Q4GIY5_9EURY</name>
<evidence type="ECO:0000256" key="6">
    <source>
        <dbReference type="HAMAP-Rule" id="MF_01404"/>
    </source>
</evidence>
<dbReference type="InterPro" id="IPR016105">
    <property type="entry name" value="Pyr-dep_his/arg-deCO2ase_sand"/>
</dbReference>
<keyword evidence="4 6" id="KW-0670">Pyruvate</keyword>
<dbReference type="HAMAP" id="MF_01404">
    <property type="entry name" value="PvlArgDC"/>
    <property type="match status" value="1"/>
</dbReference>
<protein>
    <recommendedName>
        <fullName evidence="6">Pyruvoyl-dependent arginine decarboxylase</fullName>
        <shortName evidence="6">PvlArgDC</shortName>
        <ecNumber evidence="6">4.1.1.19</ecNumber>
    </recommendedName>
    <component>
        <recommendedName>
            <fullName evidence="6">Pyruvoyl-dependent arginine decarboxylase subunit beta</fullName>
        </recommendedName>
    </component>
    <component>
        <recommendedName>
            <fullName evidence="6">Pyruvoyl-dependent arginine decarboxylase subunit alpha</fullName>
        </recommendedName>
    </component>
</protein>
<dbReference type="InterPro" id="IPR016104">
    <property type="entry name" value="Pyr-dep_his/arg-deCO2ase"/>
</dbReference>
<dbReference type="RefSeq" id="WP_266086562.1">
    <property type="nucleotide sequence ID" value="NZ_RKLV01000004.1"/>
</dbReference>
<keyword evidence="2 6" id="KW-0210">Decarboxylase</keyword>
<dbReference type="EC" id="4.1.1.19" evidence="6"/>
<keyword evidence="8" id="KW-1185">Reference proteome</keyword>
<evidence type="ECO:0000313" key="7">
    <source>
        <dbReference type="EMBL" id="MCX2818721.1"/>
    </source>
</evidence>
<dbReference type="AlphaFoldDB" id="A0A9Q4GIY5"/>
<evidence type="ECO:0000256" key="1">
    <source>
        <dbReference type="ARBA" id="ARBA00007412"/>
    </source>
</evidence>
<comment type="caution">
    <text evidence="7">The sequence shown here is derived from an EMBL/GenBank/DDBJ whole genome shotgun (WGS) entry which is preliminary data.</text>
</comment>
<proteinExistence type="inferred from homology"/>
<evidence type="ECO:0000256" key="3">
    <source>
        <dbReference type="ARBA" id="ARBA00023239"/>
    </source>
</evidence>
<dbReference type="PANTHER" id="PTHR40438:SF1">
    <property type="entry name" value="PYRUVOYL-DEPENDENT ARGININE DECARBOXYLASE"/>
    <property type="match status" value="1"/>
</dbReference>
<comment type="cofactor">
    <cofactor evidence="6">
        <name>pyruvate</name>
        <dbReference type="ChEBI" id="CHEBI:15361"/>
    </cofactor>
    <text evidence="6">Binds 1 pyruvoyl group covalently per subunit.</text>
</comment>
<accession>A0A9Q4GIY5</accession>
<dbReference type="GO" id="GO:0006527">
    <property type="term" value="P:L-arginine catabolic process"/>
    <property type="evidence" value="ECO:0007669"/>
    <property type="project" value="InterPro"/>
</dbReference>
<feature type="chain" id="PRO_5040554813" description="Pyruvoyl-dependent arginine decarboxylase subunit beta" evidence="6">
    <location>
        <begin position="1"/>
        <end position="41"/>
    </location>
</feature>
<dbReference type="EMBL" id="RKLV01000004">
    <property type="protein sequence ID" value="MCX2818721.1"/>
    <property type="molecule type" value="Genomic_DNA"/>
</dbReference>
<keyword evidence="3 6" id="KW-0456">Lyase</keyword>
<organism evidence="7 8">
    <name type="scientific">Halorutilus salinus</name>
    <dbReference type="NCBI Taxonomy" id="2487751"/>
    <lineage>
        <taxon>Archaea</taxon>
        <taxon>Methanobacteriati</taxon>
        <taxon>Methanobacteriota</taxon>
        <taxon>Stenosarchaea group</taxon>
        <taxon>Halobacteria</taxon>
        <taxon>Halorutilales</taxon>
        <taxon>Halorutilaceae</taxon>
        <taxon>Halorutilus</taxon>
    </lineage>
</organism>
<dbReference type="Pfam" id="PF01862">
    <property type="entry name" value="PvlArgDC"/>
    <property type="match status" value="1"/>
</dbReference>
<reference evidence="7" key="1">
    <citation type="submission" date="2022-09" db="EMBL/GenBank/DDBJ databases">
        <title>Haloadaptaus new haloarchaeum isolated from saline soil.</title>
        <authorList>
            <person name="Duran-Viseras A."/>
            <person name="Sanchez-Porro C."/>
            <person name="Ventosa A."/>
        </authorList>
    </citation>
    <scope>NUCLEOTIDE SEQUENCE</scope>
    <source>
        <strain evidence="7">F3-133</strain>
    </source>
</reference>
<evidence type="ECO:0000256" key="5">
    <source>
        <dbReference type="ARBA" id="ARBA00049309"/>
    </source>
</evidence>
<dbReference type="SUPFAM" id="SSF56271">
    <property type="entry name" value="Pyruvoyl-dependent histidine and arginine decarboxylases"/>
    <property type="match status" value="1"/>
</dbReference>
<dbReference type="GO" id="GO:0008792">
    <property type="term" value="F:arginine decarboxylase activity"/>
    <property type="evidence" value="ECO:0007669"/>
    <property type="project" value="UniProtKB-UniRule"/>
</dbReference>